<evidence type="ECO:0000259" key="4">
    <source>
        <dbReference type="PROSITE" id="PS01124"/>
    </source>
</evidence>
<evidence type="ECO:0000256" key="1">
    <source>
        <dbReference type="ARBA" id="ARBA00023015"/>
    </source>
</evidence>
<evidence type="ECO:0000256" key="3">
    <source>
        <dbReference type="ARBA" id="ARBA00023163"/>
    </source>
</evidence>
<dbReference type="InterPro" id="IPR018062">
    <property type="entry name" value="HTH_AraC-typ_CS"/>
</dbReference>
<protein>
    <submittedName>
        <fullName evidence="5">Transcriptional regulator, AraC family</fullName>
    </submittedName>
</protein>
<proteinExistence type="predicted"/>
<dbReference type="InterPro" id="IPR029441">
    <property type="entry name" value="Cass2"/>
</dbReference>
<dbReference type="STRING" id="36745.CLSAP_49540"/>
<dbReference type="InterPro" id="IPR009057">
    <property type="entry name" value="Homeodomain-like_sf"/>
</dbReference>
<dbReference type="Gene3D" id="3.20.80.10">
    <property type="entry name" value="Regulatory factor, effector binding domain"/>
    <property type="match status" value="1"/>
</dbReference>
<dbReference type="KEGG" id="csr:Cspa_c52050"/>
<dbReference type="InterPro" id="IPR020449">
    <property type="entry name" value="Tscrpt_reg_AraC-type_HTH"/>
</dbReference>
<dbReference type="eggNOG" id="COG3708">
    <property type="taxonomic scope" value="Bacteria"/>
</dbReference>
<dbReference type="GO" id="GO:0003700">
    <property type="term" value="F:DNA-binding transcription factor activity"/>
    <property type="evidence" value="ECO:0007669"/>
    <property type="project" value="InterPro"/>
</dbReference>
<keyword evidence="6" id="KW-1185">Reference proteome</keyword>
<dbReference type="InterPro" id="IPR050959">
    <property type="entry name" value="MarA-like"/>
</dbReference>
<name>M1MWI5_9CLOT</name>
<dbReference type="PANTHER" id="PTHR47504">
    <property type="entry name" value="RIGHT ORIGIN-BINDING PROTEIN"/>
    <property type="match status" value="1"/>
</dbReference>
<dbReference type="SUPFAM" id="SSF55136">
    <property type="entry name" value="Probable bacterial effector-binding domain"/>
    <property type="match status" value="1"/>
</dbReference>
<dbReference type="OrthoDB" id="9801123at2"/>
<dbReference type="PROSITE" id="PS01124">
    <property type="entry name" value="HTH_ARAC_FAMILY_2"/>
    <property type="match status" value="1"/>
</dbReference>
<dbReference type="Pfam" id="PF12833">
    <property type="entry name" value="HTH_18"/>
    <property type="match status" value="1"/>
</dbReference>
<evidence type="ECO:0000313" key="6">
    <source>
        <dbReference type="Proteomes" id="UP000011728"/>
    </source>
</evidence>
<dbReference type="EMBL" id="CP004121">
    <property type="protein sequence ID" value="AGF58956.1"/>
    <property type="molecule type" value="Genomic_DNA"/>
</dbReference>
<dbReference type="AlphaFoldDB" id="M1MWI5"/>
<dbReference type="Pfam" id="PF14526">
    <property type="entry name" value="Cass2"/>
    <property type="match status" value="1"/>
</dbReference>
<dbReference type="SUPFAM" id="SSF46689">
    <property type="entry name" value="Homeodomain-like"/>
    <property type="match status" value="2"/>
</dbReference>
<dbReference type="PATRIC" id="fig|931276.5.peg.5260"/>
<dbReference type="PANTHER" id="PTHR47504:SF5">
    <property type="entry name" value="RIGHT ORIGIN-BINDING PROTEIN"/>
    <property type="match status" value="1"/>
</dbReference>
<evidence type="ECO:0000256" key="2">
    <source>
        <dbReference type="ARBA" id="ARBA00023125"/>
    </source>
</evidence>
<dbReference type="Proteomes" id="UP000011728">
    <property type="component" value="Chromosome"/>
</dbReference>
<dbReference type="PROSITE" id="PS00041">
    <property type="entry name" value="HTH_ARAC_FAMILY_1"/>
    <property type="match status" value="1"/>
</dbReference>
<keyword evidence="2" id="KW-0238">DNA-binding</keyword>
<reference evidence="5 6" key="1">
    <citation type="submission" date="2013-02" db="EMBL/GenBank/DDBJ databases">
        <title>Genome sequence of Clostridium saccharoperbutylacetonicum N1-4(HMT).</title>
        <authorList>
            <person name="Poehlein A."/>
            <person name="Daniel R."/>
        </authorList>
    </citation>
    <scope>NUCLEOTIDE SEQUENCE [LARGE SCALE GENOMIC DNA]</scope>
    <source>
        <strain evidence="6">N1-4(HMT)</strain>
    </source>
</reference>
<feature type="domain" description="HTH araC/xylS-type" evidence="4">
    <location>
        <begin position="8"/>
        <end position="106"/>
    </location>
</feature>
<dbReference type="PRINTS" id="PR00032">
    <property type="entry name" value="HTHARAC"/>
</dbReference>
<dbReference type="eggNOG" id="COG2207">
    <property type="taxonomic scope" value="Bacteria"/>
</dbReference>
<gene>
    <name evidence="5" type="ORF">Cspa_c52050</name>
</gene>
<dbReference type="SMART" id="SM00871">
    <property type="entry name" value="AraC_E_bind"/>
    <property type="match status" value="1"/>
</dbReference>
<sequence length="296" mass="34314">MDWLQRINGAMNYIEDNLTEDIDYSKIAKIACCSSYHFQRMFSFITDVTMAEYVRRRRLTLAAFELQNSKIKVIDLAVKYGYESPESFSRAFQNMHGVTPSLAREKGIQLKAYPRMSFHISIKGDVEMNYKIEEKDSFKVFGVEEIIDTTGGNNLVRIPRMWSESFENGTYKRLEDAAPKGQIQGLCSVNAIMCYRCTDTDTFPYMIGAIDFKGDAEVPEEFTSISVPALTWAIFKTEEHKEEETTEKIQDIWKRIFPEWFPNSGYEHAEGPELELYYSLGKDRCYSEVWIPVVKK</sequence>
<dbReference type="Gene3D" id="1.10.10.60">
    <property type="entry name" value="Homeodomain-like"/>
    <property type="match status" value="2"/>
</dbReference>
<evidence type="ECO:0000313" key="5">
    <source>
        <dbReference type="EMBL" id="AGF58956.1"/>
    </source>
</evidence>
<dbReference type="RefSeq" id="WP_015395264.1">
    <property type="nucleotide sequence ID" value="NC_020291.1"/>
</dbReference>
<dbReference type="InterPro" id="IPR018060">
    <property type="entry name" value="HTH_AraC"/>
</dbReference>
<keyword evidence="1" id="KW-0805">Transcription regulation</keyword>
<dbReference type="SMART" id="SM00342">
    <property type="entry name" value="HTH_ARAC"/>
    <property type="match status" value="1"/>
</dbReference>
<keyword evidence="3" id="KW-0804">Transcription</keyword>
<organism evidence="5 6">
    <name type="scientific">Clostridium saccharoperbutylacetonicum N1-4(HMT)</name>
    <dbReference type="NCBI Taxonomy" id="931276"/>
    <lineage>
        <taxon>Bacteria</taxon>
        <taxon>Bacillati</taxon>
        <taxon>Bacillota</taxon>
        <taxon>Clostridia</taxon>
        <taxon>Eubacteriales</taxon>
        <taxon>Clostridiaceae</taxon>
        <taxon>Clostridium</taxon>
    </lineage>
</organism>
<dbReference type="GO" id="GO:0043565">
    <property type="term" value="F:sequence-specific DNA binding"/>
    <property type="evidence" value="ECO:0007669"/>
    <property type="project" value="InterPro"/>
</dbReference>
<dbReference type="InterPro" id="IPR010499">
    <property type="entry name" value="AraC_E-bd"/>
</dbReference>
<dbReference type="InterPro" id="IPR011256">
    <property type="entry name" value="Reg_factor_effector_dom_sf"/>
</dbReference>
<accession>M1MWI5</accession>
<dbReference type="HOGENOM" id="CLU_000445_81_1_9"/>